<organism evidence="2 3">
    <name type="scientific">Rudanella paleaurantiibacter</name>
    <dbReference type="NCBI Taxonomy" id="2614655"/>
    <lineage>
        <taxon>Bacteria</taxon>
        <taxon>Pseudomonadati</taxon>
        <taxon>Bacteroidota</taxon>
        <taxon>Cytophagia</taxon>
        <taxon>Cytophagales</taxon>
        <taxon>Cytophagaceae</taxon>
        <taxon>Rudanella</taxon>
    </lineage>
</organism>
<reference evidence="2 3" key="1">
    <citation type="submission" date="2019-10" db="EMBL/GenBank/DDBJ databases">
        <title>Rudanella paleaurantiibacter sp. nov., isolated from sludge.</title>
        <authorList>
            <person name="Xu S.Q."/>
        </authorList>
    </citation>
    <scope>NUCLEOTIDE SEQUENCE [LARGE SCALE GENOMIC DNA]</scope>
    <source>
        <strain evidence="2 3">HX-22-17</strain>
    </source>
</reference>
<evidence type="ECO:0008006" key="4">
    <source>
        <dbReference type="Google" id="ProtNLM"/>
    </source>
</evidence>
<name>A0A7J5U4Z1_9BACT</name>
<sequence length="240" mass="25853">MHTLTLSLRRFSRHLAFSLLCCSPALAQTSAPEPGQKTVYLHSVLGVSAPGLSALNTELTKAGFLALPEQYLVRGAGFTTLFPRIRLATLFNFSSYSTTRTEQGRSSWTRASTAGTSLGLIVRNREQFQLIPYAGLVFSWFGARLSDVAPASNTFAGYLVGPTNQIHVARNQFMGNLGLHVARPSLGSSPLARKLFVGARVGYFVPLTQPDWQTNGVSLSGGPRPNTQGAYLHLLLGSAL</sequence>
<comment type="caution">
    <text evidence="2">The sequence shown here is derived from an EMBL/GenBank/DDBJ whole genome shotgun (WGS) entry which is preliminary data.</text>
</comment>
<feature type="signal peptide" evidence="1">
    <location>
        <begin position="1"/>
        <end position="27"/>
    </location>
</feature>
<proteinExistence type="predicted"/>
<keyword evidence="3" id="KW-1185">Reference proteome</keyword>
<dbReference type="AlphaFoldDB" id="A0A7J5U4Z1"/>
<keyword evidence="1" id="KW-0732">Signal</keyword>
<feature type="chain" id="PRO_5029558466" description="Outer membrane beta-barrel protein" evidence="1">
    <location>
        <begin position="28"/>
        <end position="240"/>
    </location>
</feature>
<evidence type="ECO:0000256" key="1">
    <source>
        <dbReference type="SAM" id="SignalP"/>
    </source>
</evidence>
<gene>
    <name evidence="2" type="ORF">F5984_01520</name>
</gene>
<evidence type="ECO:0000313" key="3">
    <source>
        <dbReference type="Proteomes" id="UP000488299"/>
    </source>
</evidence>
<dbReference type="EMBL" id="WELI01000001">
    <property type="protein sequence ID" value="KAB7732657.1"/>
    <property type="molecule type" value="Genomic_DNA"/>
</dbReference>
<evidence type="ECO:0000313" key="2">
    <source>
        <dbReference type="EMBL" id="KAB7732657.1"/>
    </source>
</evidence>
<dbReference type="RefSeq" id="WP_152122152.1">
    <property type="nucleotide sequence ID" value="NZ_WELI01000001.1"/>
</dbReference>
<accession>A0A7J5U4Z1</accession>
<dbReference type="Proteomes" id="UP000488299">
    <property type="component" value="Unassembled WGS sequence"/>
</dbReference>
<protein>
    <recommendedName>
        <fullName evidence="4">Outer membrane beta-barrel protein</fullName>
    </recommendedName>
</protein>